<name>A0A067MP53_BOTB1</name>
<protein>
    <recommendedName>
        <fullName evidence="2">DUF6699 domain-containing protein</fullName>
    </recommendedName>
</protein>
<feature type="compositionally biased region" description="Low complexity" evidence="1">
    <location>
        <begin position="378"/>
        <end position="397"/>
    </location>
</feature>
<feature type="domain" description="DUF6699" evidence="2">
    <location>
        <begin position="673"/>
        <end position="791"/>
    </location>
</feature>
<organism evidence="3 4">
    <name type="scientific">Botryobasidium botryosum (strain FD-172 SS1)</name>
    <dbReference type="NCBI Taxonomy" id="930990"/>
    <lineage>
        <taxon>Eukaryota</taxon>
        <taxon>Fungi</taxon>
        <taxon>Dikarya</taxon>
        <taxon>Basidiomycota</taxon>
        <taxon>Agaricomycotina</taxon>
        <taxon>Agaricomycetes</taxon>
        <taxon>Cantharellales</taxon>
        <taxon>Botryobasidiaceae</taxon>
        <taxon>Botryobasidium</taxon>
    </lineage>
</organism>
<feature type="region of interest" description="Disordered" evidence="1">
    <location>
        <begin position="54"/>
        <end position="590"/>
    </location>
</feature>
<feature type="compositionally biased region" description="Polar residues" evidence="1">
    <location>
        <begin position="69"/>
        <end position="83"/>
    </location>
</feature>
<evidence type="ECO:0000313" key="4">
    <source>
        <dbReference type="Proteomes" id="UP000027195"/>
    </source>
</evidence>
<feature type="compositionally biased region" description="Low complexity" evidence="1">
    <location>
        <begin position="96"/>
        <end position="114"/>
    </location>
</feature>
<feature type="compositionally biased region" description="Polar residues" evidence="1">
    <location>
        <begin position="115"/>
        <end position="130"/>
    </location>
</feature>
<feature type="compositionally biased region" description="Polar residues" evidence="1">
    <location>
        <begin position="179"/>
        <end position="200"/>
    </location>
</feature>
<reference evidence="4" key="1">
    <citation type="journal article" date="2014" name="Proc. Natl. Acad. Sci. U.S.A.">
        <title>Extensive sampling of basidiomycete genomes demonstrates inadequacy of the white-rot/brown-rot paradigm for wood decay fungi.</title>
        <authorList>
            <person name="Riley R."/>
            <person name="Salamov A.A."/>
            <person name="Brown D.W."/>
            <person name="Nagy L.G."/>
            <person name="Floudas D."/>
            <person name="Held B.W."/>
            <person name="Levasseur A."/>
            <person name="Lombard V."/>
            <person name="Morin E."/>
            <person name="Otillar R."/>
            <person name="Lindquist E.A."/>
            <person name="Sun H."/>
            <person name="LaButti K.M."/>
            <person name="Schmutz J."/>
            <person name="Jabbour D."/>
            <person name="Luo H."/>
            <person name="Baker S.E."/>
            <person name="Pisabarro A.G."/>
            <person name="Walton J.D."/>
            <person name="Blanchette R.A."/>
            <person name="Henrissat B."/>
            <person name="Martin F."/>
            <person name="Cullen D."/>
            <person name="Hibbett D.S."/>
            <person name="Grigoriev I.V."/>
        </authorList>
    </citation>
    <scope>NUCLEOTIDE SEQUENCE [LARGE SCALE GENOMIC DNA]</scope>
    <source>
        <strain evidence="4">FD-172 SS1</strain>
    </source>
</reference>
<keyword evidence="4" id="KW-1185">Reference proteome</keyword>
<feature type="compositionally biased region" description="Low complexity" evidence="1">
    <location>
        <begin position="301"/>
        <end position="313"/>
    </location>
</feature>
<dbReference type="InterPro" id="IPR046522">
    <property type="entry name" value="DUF6699"/>
</dbReference>
<evidence type="ECO:0000259" key="2">
    <source>
        <dbReference type="Pfam" id="PF20415"/>
    </source>
</evidence>
<dbReference type="Pfam" id="PF20415">
    <property type="entry name" value="DUF6699"/>
    <property type="match status" value="1"/>
</dbReference>
<feature type="compositionally biased region" description="Low complexity" evidence="1">
    <location>
        <begin position="424"/>
        <end position="436"/>
    </location>
</feature>
<feature type="compositionally biased region" description="Polar residues" evidence="1">
    <location>
        <begin position="557"/>
        <end position="566"/>
    </location>
</feature>
<dbReference type="STRING" id="930990.A0A067MP53"/>
<sequence>MPSRSPSLFGHVPECTCEPWLNPPNFNCKQHKLAPEPTKKASGLYSLRSPSVTNIGLGLAAPTTPPQSRPASPTKSKSASQLNLGLGVLSHKRSRSGSQLNLSTLNLGSNNSASPGTESQQQGPPLTQGPNKLRRSVSHANFAGKNIPPPTPASTTSSLARERSPIQSIRKWFSRDNLHQSPTEATTTSGLQISSPTDFRQISPPAELRAPSRAASRVGSNRYPPRAPSSAASNRDAWYGDGPSTSASTGVNPVEADVTGANANASMQRLKGGGHSPSPQPPPPVAGMPRPILRKTSWYTPSAAPSSGHSESSSSEEDYGKSAPVVNHARGRSRSRAPSIKRAPSRDGYGPVPAQDLDQRLQTWQTQSPQAAPPVRYAGSVASHAPSHASAGSGAKSDSSRHHKPPSRAPSVSRVAPPPRLAHSSSSSSSSSSASSDYRPTRSRAPSTSRNRRPPSSRRSASRDIYSGAPTPKAFPPSRSPSAAPPSEFSFTPSHAPSRAPYAPSRAPSHASTHSHASSRHSRSRAPSSDSRSFTVPADARSSHSRAPSFSSQHSPGSMSSRTLPSSGYHGSPHMQMQMQMSQPNLPHAERPDYAHHQRRATTQVVPQELVYSYSQTHPAQAPVRMNMPQPHVYIPAYPDPNEMDNKPHMTINPILRSMHFFTQSRSRQLRGDLRFPSSLSLHKRHADEPATNPATRKMYLVFADFPWVISVKNNRFITIRDIVSVLYSALNENISLEEYQDAPEWKRKQLKKTLMHACEAYPDLRRMDDSVRRIDWCNEMTLFGGIAHVPDVIADRMEDRNKWHRTWVVQMLPWDTEVLHSGGHDRRATHY</sequence>
<proteinExistence type="predicted"/>
<dbReference type="Proteomes" id="UP000027195">
    <property type="component" value="Unassembled WGS sequence"/>
</dbReference>
<dbReference type="InParanoid" id="A0A067MP53"/>
<feature type="compositionally biased region" description="Low complexity" evidence="1">
    <location>
        <begin position="545"/>
        <end position="556"/>
    </location>
</feature>
<accession>A0A067MP53</accession>
<evidence type="ECO:0000256" key="1">
    <source>
        <dbReference type="SAM" id="MobiDB-lite"/>
    </source>
</evidence>
<feature type="compositionally biased region" description="Low complexity" evidence="1">
    <location>
        <begin position="480"/>
        <end position="516"/>
    </location>
</feature>
<dbReference type="OrthoDB" id="3202436at2759"/>
<feature type="compositionally biased region" description="Polar residues" evidence="1">
    <location>
        <begin position="360"/>
        <end position="370"/>
    </location>
</feature>
<dbReference type="HOGENOM" id="CLU_340969_0_0_1"/>
<dbReference type="AlphaFoldDB" id="A0A067MP53"/>
<gene>
    <name evidence="3" type="ORF">BOTBODRAFT_45102</name>
</gene>
<evidence type="ECO:0000313" key="3">
    <source>
        <dbReference type="EMBL" id="KDQ13672.1"/>
    </source>
</evidence>
<dbReference type="EMBL" id="KL198042">
    <property type="protein sequence ID" value="KDQ13672.1"/>
    <property type="molecule type" value="Genomic_DNA"/>
</dbReference>